<dbReference type="Proteomes" id="UP000501802">
    <property type="component" value="Chromosome"/>
</dbReference>
<dbReference type="PROSITE" id="PS50994">
    <property type="entry name" value="INTEGRASE"/>
    <property type="match status" value="1"/>
</dbReference>
<dbReference type="InterPro" id="IPR050900">
    <property type="entry name" value="Transposase_IS3/IS150/IS904"/>
</dbReference>
<dbReference type="Gene3D" id="3.30.420.10">
    <property type="entry name" value="Ribonuclease H-like superfamily/Ribonuclease H"/>
    <property type="match status" value="1"/>
</dbReference>
<dbReference type="KEGG" id="spib:G8759_29860"/>
<dbReference type="NCBIfam" id="NF033516">
    <property type="entry name" value="transpos_IS3"/>
    <property type="match status" value="1"/>
</dbReference>
<evidence type="ECO:0000259" key="1">
    <source>
        <dbReference type="PROSITE" id="PS50994"/>
    </source>
</evidence>
<protein>
    <submittedName>
        <fullName evidence="2">IS3 family transposase</fullName>
    </submittedName>
</protein>
<evidence type="ECO:0000313" key="2">
    <source>
        <dbReference type="EMBL" id="QIP18012.1"/>
    </source>
</evidence>
<dbReference type="Pfam" id="PF00665">
    <property type="entry name" value="rve"/>
    <property type="match status" value="1"/>
</dbReference>
<dbReference type="Pfam" id="PF13276">
    <property type="entry name" value="HTH_21"/>
    <property type="match status" value="1"/>
</dbReference>
<sequence>MGDGARDPKKSCGYFQPTNLTLTYQFIQFEETNFPVRLLCKVLNVSKTAYYTYRNGTKFTPSESDLAMTIAIDKIFWENSRRYGSRRVLEVLKEQGVKAGRHRVRRLMQEQDWRAIQPRSFVPKTTNSNHGLTACPNRLIEFGKPTAPNQAWVGDITYLPLTDGHWAYLASWMDLFSRRIVGWWVDKHMKESLIVQAFDQALQQRQPKPGLIVHSDRGGQYFGHSFRQQLAKWRCLQSMAEADNPYQNAHAESFWGRLKAELLEDGCFISLEDARAELFNYIEGHRGAGIITSVGYTHR</sequence>
<dbReference type="SUPFAM" id="SSF53098">
    <property type="entry name" value="Ribonuclease H-like"/>
    <property type="match status" value="1"/>
</dbReference>
<dbReference type="InterPro" id="IPR048020">
    <property type="entry name" value="Transpos_IS3"/>
</dbReference>
<reference evidence="2 3" key="1">
    <citation type="submission" date="2020-03" db="EMBL/GenBank/DDBJ databases">
        <authorList>
            <person name="Kim M.K."/>
        </authorList>
    </citation>
    <scope>NUCLEOTIDE SEQUENCE [LARGE SCALE GENOMIC DNA]</scope>
    <source>
        <strain evidence="2 3">BT328</strain>
    </source>
</reference>
<dbReference type="InterPro" id="IPR025948">
    <property type="entry name" value="HTH-like_dom"/>
</dbReference>
<keyword evidence="3" id="KW-1185">Reference proteome</keyword>
<name>A0A6G9AZY7_9BACT</name>
<dbReference type="PANTHER" id="PTHR46889:SF7">
    <property type="entry name" value="TRANSPOSASE FOR INSERTION SEQUENCE ELEMENT IS904"/>
    <property type="match status" value="1"/>
</dbReference>
<feature type="domain" description="Integrase catalytic" evidence="1">
    <location>
        <begin position="144"/>
        <end position="299"/>
    </location>
</feature>
<dbReference type="PANTHER" id="PTHR46889">
    <property type="entry name" value="TRANSPOSASE INSF FOR INSERTION SEQUENCE IS3B-RELATED"/>
    <property type="match status" value="1"/>
</dbReference>
<dbReference type="InterPro" id="IPR012337">
    <property type="entry name" value="RNaseH-like_sf"/>
</dbReference>
<dbReference type="GO" id="GO:0003676">
    <property type="term" value="F:nucleic acid binding"/>
    <property type="evidence" value="ECO:0007669"/>
    <property type="project" value="InterPro"/>
</dbReference>
<organism evidence="2 3">
    <name type="scientific">Spirosoma aureum</name>
    <dbReference type="NCBI Taxonomy" id="2692134"/>
    <lineage>
        <taxon>Bacteria</taxon>
        <taxon>Pseudomonadati</taxon>
        <taxon>Bacteroidota</taxon>
        <taxon>Cytophagia</taxon>
        <taxon>Cytophagales</taxon>
        <taxon>Cytophagaceae</taxon>
        <taxon>Spirosoma</taxon>
    </lineage>
</organism>
<proteinExistence type="predicted"/>
<dbReference type="GO" id="GO:0015074">
    <property type="term" value="P:DNA integration"/>
    <property type="evidence" value="ECO:0007669"/>
    <property type="project" value="InterPro"/>
</dbReference>
<dbReference type="EMBL" id="CP050063">
    <property type="protein sequence ID" value="QIP18012.1"/>
    <property type="molecule type" value="Genomic_DNA"/>
</dbReference>
<dbReference type="InterPro" id="IPR001584">
    <property type="entry name" value="Integrase_cat-core"/>
</dbReference>
<dbReference type="AlphaFoldDB" id="A0A6G9AZY7"/>
<evidence type="ECO:0000313" key="3">
    <source>
        <dbReference type="Proteomes" id="UP000501802"/>
    </source>
</evidence>
<gene>
    <name evidence="2" type="ORF">G8759_29860</name>
</gene>
<dbReference type="InterPro" id="IPR036397">
    <property type="entry name" value="RNaseH_sf"/>
</dbReference>
<accession>A0A6G9AZY7</accession>